<organism evidence="8 9">
    <name type="scientific">Halalkalibacter okhensis</name>
    <dbReference type="NCBI Taxonomy" id="333138"/>
    <lineage>
        <taxon>Bacteria</taxon>
        <taxon>Bacillati</taxon>
        <taxon>Bacillota</taxon>
        <taxon>Bacilli</taxon>
        <taxon>Bacillales</taxon>
        <taxon>Bacillaceae</taxon>
        <taxon>Halalkalibacter</taxon>
    </lineage>
</organism>
<feature type="transmembrane region" description="Helical" evidence="7">
    <location>
        <begin position="73"/>
        <end position="93"/>
    </location>
</feature>
<evidence type="ECO:0000313" key="9">
    <source>
        <dbReference type="Proteomes" id="UP000030832"/>
    </source>
</evidence>
<keyword evidence="5 7" id="KW-1133">Transmembrane helix</keyword>
<dbReference type="PANTHER" id="PTHR33452:SF1">
    <property type="entry name" value="INNER MEMBRANE PROTEIN YPHA-RELATED"/>
    <property type="match status" value="1"/>
</dbReference>
<evidence type="ECO:0000256" key="2">
    <source>
        <dbReference type="ARBA" id="ARBA00006679"/>
    </source>
</evidence>
<protein>
    <submittedName>
        <fullName evidence="8">Oxidoreductase</fullName>
    </submittedName>
</protein>
<keyword evidence="4 7" id="KW-0812">Transmembrane</keyword>
<accession>A0A0B0IH33</accession>
<name>A0A0B0IH33_9BACI</name>
<evidence type="ECO:0000256" key="5">
    <source>
        <dbReference type="ARBA" id="ARBA00022989"/>
    </source>
</evidence>
<comment type="similarity">
    <text evidence="2">Belongs to the DoxX family.</text>
</comment>
<dbReference type="PANTHER" id="PTHR33452">
    <property type="entry name" value="OXIDOREDUCTASE CATD-RELATED"/>
    <property type="match status" value="1"/>
</dbReference>
<dbReference type="GO" id="GO:0005886">
    <property type="term" value="C:plasma membrane"/>
    <property type="evidence" value="ECO:0007669"/>
    <property type="project" value="UniProtKB-SubCell"/>
</dbReference>
<feature type="transmembrane region" description="Helical" evidence="7">
    <location>
        <begin position="6"/>
        <end position="25"/>
    </location>
</feature>
<dbReference type="STRING" id="333138.LQ50_18245"/>
<evidence type="ECO:0000256" key="7">
    <source>
        <dbReference type="SAM" id="Phobius"/>
    </source>
</evidence>
<dbReference type="AlphaFoldDB" id="A0A0B0IH33"/>
<evidence type="ECO:0000256" key="3">
    <source>
        <dbReference type="ARBA" id="ARBA00022475"/>
    </source>
</evidence>
<dbReference type="InterPro" id="IPR051907">
    <property type="entry name" value="DoxX-like_oxidoreductase"/>
</dbReference>
<feature type="transmembrane region" description="Helical" evidence="7">
    <location>
        <begin position="46"/>
        <end position="67"/>
    </location>
</feature>
<evidence type="ECO:0000313" key="8">
    <source>
        <dbReference type="EMBL" id="KHF38976.1"/>
    </source>
</evidence>
<dbReference type="EMBL" id="JRJU01000026">
    <property type="protein sequence ID" value="KHF38976.1"/>
    <property type="molecule type" value="Genomic_DNA"/>
</dbReference>
<dbReference type="RefSeq" id="WP_034631604.1">
    <property type="nucleotide sequence ID" value="NZ_JRJU01000026.1"/>
</dbReference>
<evidence type="ECO:0000256" key="6">
    <source>
        <dbReference type="ARBA" id="ARBA00023136"/>
    </source>
</evidence>
<dbReference type="Proteomes" id="UP000030832">
    <property type="component" value="Unassembled WGS sequence"/>
</dbReference>
<feature type="transmembrane region" description="Helical" evidence="7">
    <location>
        <begin position="100"/>
        <end position="123"/>
    </location>
</feature>
<evidence type="ECO:0000256" key="1">
    <source>
        <dbReference type="ARBA" id="ARBA00004651"/>
    </source>
</evidence>
<gene>
    <name evidence="8" type="ORF">LQ50_18245</name>
</gene>
<dbReference type="InterPro" id="IPR032808">
    <property type="entry name" value="DoxX"/>
</dbReference>
<evidence type="ECO:0000256" key="4">
    <source>
        <dbReference type="ARBA" id="ARBA00022692"/>
    </source>
</evidence>
<sequence>MKRSEVGLFIVRVVLGLTFFLHGLDKFQNGISNIAGWFDSIGLPGFLAYIVAVIELVGGVMMVLGIGTRMVSILFALVMVGAMITVKLPLGFLDGFELDVVLLAMSLQLAITGNTFLSLGHAMGLTKGSEVNL</sequence>
<keyword evidence="9" id="KW-1185">Reference proteome</keyword>
<keyword evidence="3" id="KW-1003">Cell membrane</keyword>
<comment type="subcellular location">
    <subcellularLocation>
        <location evidence="1">Cell membrane</location>
        <topology evidence="1">Multi-pass membrane protein</topology>
    </subcellularLocation>
</comment>
<proteinExistence type="inferred from homology"/>
<comment type="caution">
    <text evidence="8">The sequence shown here is derived from an EMBL/GenBank/DDBJ whole genome shotgun (WGS) entry which is preliminary data.</text>
</comment>
<dbReference type="eggNOG" id="COG2259">
    <property type="taxonomic scope" value="Bacteria"/>
</dbReference>
<keyword evidence="6 7" id="KW-0472">Membrane</keyword>
<reference evidence="8 9" key="1">
    <citation type="submission" date="2014-09" db="EMBL/GenBank/DDBJ databases">
        <title>Genome sequencing and annotation of Bacillus Okhensis strain Kh10-101T.</title>
        <authorList>
            <person name="Prakash J.S."/>
        </authorList>
    </citation>
    <scope>NUCLEOTIDE SEQUENCE [LARGE SCALE GENOMIC DNA]</scope>
    <source>
        <strain evidence="9">Kh10-101T</strain>
    </source>
</reference>
<dbReference type="OrthoDB" id="886570at2"/>
<dbReference type="Pfam" id="PF07681">
    <property type="entry name" value="DoxX"/>
    <property type="match status" value="1"/>
</dbReference>